<dbReference type="Pfam" id="PF01036">
    <property type="entry name" value="Bac_rhodopsin"/>
    <property type="match status" value="1"/>
</dbReference>
<evidence type="ECO:0000313" key="8">
    <source>
        <dbReference type="EMBL" id="KAG0657080.1"/>
    </source>
</evidence>
<protein>
    <submittedName>
        <fullName evidence="8">Uncharacterized protein</fullName>
    </submittedName>
</protein>
<dbReference type="Proteomes" id="UP000777482">
    <property type="component" value="Unassembled WGS sequence"/>
</dbReference>
<feature type="compositionally biased region" description="Gly residues" evidence="6">
    <location>
        <begin position="324"/>
        <end position="335"/>
    </location>
</feature>
<dbReference type="SUPFAM" id="SSF81321">
    <property type="entry name" value="Family A G protein-coupled receptor-like"/>
    <property type="match status" value="1"/>
</dbReference>
<dbReference type="InterPro" id="IPR001425">
    <property type="entry name" value="Arc/bac/fun_rhodopsins"/>
</dbReference>
<comment type="subcellular location">
    <subcellularLocation>
        <location evidence="1">Membrane</location>
        <topology evidence="1">Multi-pass membrane protein</topology>
    </subcellularLocation>
</comment>
<sequence length="351" mass="37722">MLFAGVYANIGVSPYGSNYAWALFGIFTLCALLTGFVAHSRPKGRRAFHYLAFAVLVTTAIAYSTLAANLSYTPVPVEFVRSGSRGADQLAAGAAFPPTRSIFYGRYIDWVIVTPLLLLMLLLCTGFTLSRIFIVLFFQIVVIVCGLFAALTATRYKWMFYAFSCAALFYVIWTLLFPGRVSSDRLGRDVGRTYKPHAFALVFLFLLYPIVFGLCEGGNVLRVTSEFIWYGILDLLVKVLWMFSFLFAVEAIDYEVFGFRSGKVTDVYSTSDGGRGGAASSTETRGRGLLATPRTDATASSTSGAQPGSGNVATPRDLNQTTEAGGGGGGGGLVGGPPSTPPVLGDPHKTQ</sequence>
<dbReference type="PRINTS" id="PR00251">
    <property type="entry name" value="BACTRLOPSIN"/>
</dbReference>
<name>A0A9P6VY39_RHOMI</name>
<feature type="transmembrane region" description="Helical" evidence="7">
    <location>
        <begin position="132"/>
        <end position="152"/>
    </location>
</feature>
<keyword evidence="4 7" id="KW-1133">Transmembrane helix</keyword>
<dbReference type="OrthoDB" id="536545at2759"/>
<evidence type="ECO:0000256" key="3">
    <source>
        <dbReference type="ARBA" id="ARBA00022692"/>
    </source>
</evidence>
<feature type="transmembrane region" description="Helical" evidence="7">
    <location>
        <begin position="227"/>
        <end position="249"/>
    </location>
</feature>
<dbReference type="AlphaFoldDB" id="A0A9P6VY39"/>
<proteinExistence type="inferred from homology"/>
<feature type="compositionally biased region" description="Polar residues" evidence="6">
    <location>
        <begin position="295"/>
        <end position="323"/>
    </location>
</feature>
<dbReference type="GO" id="GO:0005886">
    <property type="term" value="C:plasma membrane"/>
    <property type="evidence" value="ECO:0007669"/>
    <property type="project" value="TreeGrafter"/>
</dbReference>
<feature type="transmembrane region" description="Helical" evidence="7">
    <location>
        <begin position="198"/>
        <end position="221"/>
    </location>
</feature>
<dbReference type="GO" id="GO:0005783">
    <property type="term" value="C:endoplasmic reticulum"/>
    <property type="evidence" value="ECO:0007669"/>
    <property type="project" value="TreeGrafter"/>
</dbReference>
<dbReference type="InterPro" id="IPR043476">
    <property type="entry name" value="Yro2-like_7TM"/>
</dbReference>
<accession>A0A9P6VY39</accession>
<dbReference type="SMART" id="SM01021">
    <property type="entry name" value="Bac_rhodopsin"/>
    <property type="match status" value="1"/>
</dbReference>
<dbReference type="PANTHER" id="PTHR28286:SF1">
    <property type="entry name" value="30 KDA HEAT SHOCK PROTEIN-RELATED"/>
    <property type="match status" value="1"/>
</dbReference>
<evidence type="ECO:0000256" key="2">
    <source>
        <dbReference type="ARBA" id="ARBA00008130"/>
    </source>
</evidence>
<feature type="region of interest" description="Disordered" evidence="6">
    <location>
        <begin position="270"/>
        <end position="351"/>
    </location>
</feature>
<feature type="transmembrane region" description="Helical" evidence="7">
    <location>
        <begin position="158"/>
        <end position="177"/>
    </location>
</feature>
<evidence type="ECO:0000256" key="7">
    <source>
        <dbReference type="SAM" id="Phobius"/>
    </source>
</evidence>
<dbReference type="EMBL" id="PUHQ01000086">
    <property type="protein sequence ID" value="KAG0657080.1"/>
    <property type="molecule type" value="Genomic_DNA"/>
</dbReference>
<comment type="similarity">
    <text evidence="2">Belongs to the archaeal/bacterial/fungal opsin family.</text>
</comment>
<evidence type="ECO:0000313" key="9">
    <source>
        <dbReference type="Proteomes" id="UP000777482"/>
    </source>
</evidence>
<organism evidence="8 9">
    <name type="scientific">Rhodotorula mucilaginosa</name>
    <name type="common">Yeast</name>
    <name type="synonym">Rhodotorula rubra</name>
    <dbReference type="NCBI Taxonomy" id="5537"/>
    <lineage>
        <taxon>Eukaryota</taxon>
        <taxon>Fungi</taxon>
        <taxon>Dikarya</taxon>
        <taxon>Basidiomycota</taxon>
        <taxon>Pucciniomycotina</taxon>
        <taxon>Microbotryomycetes</taxon>
        <taxon>Sporidiobolales</taxon>
        <taxon>Sporidiobolaceae</taxon>
        <taxon>Rhodotorula</taxon>
    </lineage>
</organism>
<dbReference type="CDD" id="cd15239">
    <property type="entry name" value="7tm_YRO2_fungal-like"/>
    <property type="match status" value="1"/>
</dbReference>
<feature type="transmembrane region" description="Helical" evidence="7">
    <location>
        <begin position="20"/>
        <end position="38"/>
    </location>
</feature>
<evidence type="ECO:0000256" key="1">
    <source>
        <dbReference type="ARBA" id="ARBA00004141"/>
    </source>
</evidence>
<evidence type="ECO:0000256" key="4">
    <source>
        <dbReference type="ARBA" id="ARBA00022989"/>
    </source>
</evidence>
<comment type="caution">
    <text evidence="8">The sequence shown here is derived from an EMBL/GenBank/DDBJ whole genome shotgun (WGS) entry which is preliminary data.</text>
</comment>
<dbReference type="Gene3D" id="1.20.1070.10">
    <property type="entry name" value="Rhodopsin 7-helix transmembrane proteins"/>
    <property type="match status" value="1"/>
</dbReference>
<reference evidence="8 9" key="1">
    <citation type="submission" date="2020-11" db="EMBL/GenBank/DDBJ databases">
        <title>Kefir isolates.</title>
        <authorList>
            <person name="Marcisauskas S."/>
            <person name="Kim Y."/>
            <person name="Blasche S."/>
        </authorList>
    </citation>
    <scope>NUCLEOTIDE SEQUENCE [LARGE SCALE GENOMIC DNA]</scope>
    <source>
        <strain evidence="8 9">KR</strain>
    </source>
</reference>
<gene>
    <name evidence="8" type="ORF">C6P46_006669</name>
</gene>
<keyword evidence="5 7" id="KW-0472">Membrane</keyword>
<evidence type="ECO:0000256" key="6">
    <source>
        <dbReference type="SAM" id="MobiDB-lite"/>
    </source>
</evidence>
<keyword evidence="9" id="KW-1185">Reference proteome</keyword>
<dbReference type="PANTHER" id="PTHR28286">
    <property type="match status" value="1"/>
</dbReference>
<evidence type="ECO:0000256" key="5">
    <source>
        <dbReference type="ARBA" id="ARBA00023136"/>
    </source>
</evidence>
<feature type="transmembrane region" description="Helical" evidence="7">
    <location>
        <begin position="50"/>
        <end position="72"/>
    </location>
</feature>
<feature type="transmembrane region" description="Helical" evidence="7">
    <location>
        <begin position="107"/>
        <end position="125"/>
    </location>
</feature>
<keyword evidence="3 7" id="KW-0812">Transmembrane</keyword>